<evidence type="ECO:0000256" key="2">
    <source>
        <dbReference type="ARBA" id="ARBA00023239"/>
    </source>
</evidence>
<reference evidence="15 16" key="1">
    <citation type="submission" date="2019-01" db="EMBL/GenBank/DDBJ databases">
        <title>Litorilituus lipolytica sp. nov., isolated from intertidal sand of the Yellow Sea in China.</title>
        <authorList>
            <person name="Liu A."/>
        </authorList>
    </citation>
    <scope>NUCLEOTIDE SEQUENCE [LARGE SCALE GENOMIC DNA]</scope>
    <source>
        <strain evidence="15 16">RZ04</strain>
    </source>
</reference>
<dbReference type="AlphaFoldDB" id="A0A502KMK0"/>
<evidence type="ECO:0000259" key="14">
    <source>
        <dbReference type="PROSITE" id="PS51464"/>
    </source>
</evidence>
<dbReference type="GO" id="GO:0046348">
    <property type="term" value="P:amino sugar catabolic process"/>
    <property type="evidence" value="ECO:0007669"/>
    <property type="project" value="InterPro"/>
</dbReference>
<dbReference type="Pfam" id="PF22645">
    <property type="entry name" value="GKRP_SIS_N"/>
    <property type="match status" value="1"/>
</dbReference>
<dbReference type="Gene3D" id="1.10.8.1080">
    <property type="match status" value="1"/>
</dbReference>
<dbReference type="NCBIfam" id="TIGR00274">
    <property type="entry name" value="N-acetylmuramic acid 6-phosphate etherase"/>
    <property type="match status" value="1"/>
</dbReference>
<sequence>MSDELESQTKLVTTLKSIATEGQNPETLDIDLLDSLNILKKINNEDQKVALAVKDILPEVAQTVDLIVESFKSGGRLLYIGAGTSGRLGVLDAVECPPTFSVSSEQVVGILAGGEKAMYKAVEGAEDSQELAIHDLKAQQVNEQDVVVGIAASGRTPYVLSAMAYARSVNAKVVGISCSPNERFAQDSHVNLCIEVGPEVLTGSTRMKSGTAQKLVLNMLTTASMIRCGKSYKNLMIDVNASNEKLYARAVRIVMQATECDESTAQHALDLANHKTKTASLMVLTGLNAEQAEKALSQEQGFLRRAIANNE</sequence>
<evidence type="ECO:0000256" key="11">
    <source>
        <dbReference type="ARBA" id="ARBA00077905"/>
    </source>
</evidence>
<dbReference type="GO" id="GO:0009254">
    <property type="term" value="P:peptidoglycan turnover"/>
    <property type="evidence" value="ECO:0007669"/>
    <property type="project" value="UniProtKB-UniRule"/>
</dbReference>
<dbReference type="UniPathway" id="UPA00343"/>
<dbReference type="GO" id="GO:0097175">
    <property type="term" value="P:1,6-anhydro-N-acetyl-beta-muramic acid catabolic process"/>
    <property type="evidence" value="ECO:0007669"/>
    <property type="project" value="UniProtKB-UniRule"/>
</dbReference>
<dbReference type="PANTHER" id="PTHR10088">
    <property type="entry name" value="GLUCOKINASE REGULATORY PROTEIN"/>
    <property type="match status" value="1"/>
</dbReference>
<evidence type="ECO:0000256" key="1">
    <source>
        <dbReference type="ARBA" id="ARBA00011738"/>
    </source>
</evidence>
<dbReference type="Proteomes" id="UP000315303">
    <property type="component" value="Unassembled WGS sequence"/>
</dbReference>
<keyword evidence="3 13" id="KW-0119">Carbohydrate metabolism</keyword>
<dbReference type="GO" id="GO:0097367">
    <property type="term" value="F:carbohydrate derivative binding"/>
    <property type="evidence" value="ECO:0007669"/>
    <property type="project" value="InterPro"/>
</dbReference>
<name>A0A502KMK0_9GAMM</name>
<dbReference type="NCBIfam" id="NF003915">
    <property type="entry name" value="PRK05441.1"/>
    <property type="match status" value="1"/>
</dbReference>
<dbReference type="GO" id="GO:0097173">
    <property type="term" value="P:N-acetylmuramic acid catabolic process"/>
    <property type="evidence" value="ECO:0007669"/>
    <property type="project" value="UniProtKB-UniPathway"/>
</dbReference>
<dbReference type="PANTHER" id="PTHR10088:SF4">
    <property type="entry name" value="GLUCOKINASE REGULATORY PROTEIN"/>
    <property type="match status" value="1"/>
</dbReference>
<comment type="caution">
    <text evidence="15">The sequence shown here is derived from an EMBL/GenBank/DDBJ whole genome shotgun (WGS) entry which is preliminary data.</text>
</comment>
<comment type="function">
    <text evidence="13">Specifically catalyzes the cleavage of the D-lactyl ether substituent of MurNAc 6-phosphate, producing GlcNAc 6-phosphate and D-lactate. Together with AnmK, is also required for the utilization of anhydro-N-acetylmuramic acid (anhMurNAc) either imported from the medium or derived from its own cell wall murein, and thus plays a role in cell wall recycling.</text>
</comment>
<dbReference type="InterPro" id="IPR005486">
    <property type="entry name" value="Glucokinase_regulatory_CS"/>
</dbReference>
<dbReference type="SUPFAM" id="SSF53697">
    <property type="entry name" value="SIS domain"/>
    <property type="match status" value="1"/>
</dbReference>
<comment type="subunit">
    <text evidence="1 13">Homodimer.</text>
</comment>
<dbReference type="UniPathway" id="UPA00342"/>
<evidence type="ECO:0000256" key="10">
    <source>
        <dbReference type="ARBA" id="ARBA00070061"/>
    </source>
</evidence>
<evidence type="ECO:0000256" key="8">
    <source>
        <dbReference type="ARBA" id="ARBA00061234"/>
    </source>
</evidence>
<comment type="catalytic activity">
    <reaction evidence="5 13">
        <text>N-acetyl-D-muramate 6-phosphate + H2O = N-acetyl-D-glucosamine 6-phosphate + (R)-lactate</text>
        <dbReference type="Rhea" id="RHEA:26410"/>
        <dbReference type="ChEBI" id="CHEBI:15377"/>
        <dbReference type="ChEBI" id="CHEBI:16004"/>
        <dbReference type="ChEBI" id="CHEBI:57513"/>
        <dbReference type="ChEBI" id="CHEBI:58722"/>
        <dbReference type="EC" id="4.2.1.126"/>
    </reaction>
</comment>
<comment type="pathway">
    <text evidence="7 13">Amino-sugar metabolism; 1,6-anhydro-N-acetylmuramate degradation.</text>
</comment>
<dbReference type="HAMAP" id="MF_00068">
    <property type="entry name" value="MurQ"/>
    <property type="match status" value="1"/>
</dbReference>
<comment type="miscellaneous">
    <text evidence="13">A lyase-type mechanism (elimination/hydration) is suggested for the cleavage of the lactyl ether bond of MurNAc 6-phosphate, with the formation of an alpha,beta-unsaturated aldehyde intermediate with (E)-stereochemistry, followed by the syn addition of water to give product.</text>
</comment>
<dbReference type="Gene3D" id="3.40.50.10490">
    <property type="entry name" value="Glucose-6-phosphate isomerase like protein, domain 1"/>
    <property type="match status" value="1"/>
</dbReference>
<dbReference type="NCBIfam" id="NF009222">
    <property type="entry name" value="PRK12570.1"/>
    <property type="match status" value="1"/>
</dbReference>
<dbReference type="PROSITE" id="PS01272">
    <property type="entry name" value="GCKR"/>
    <property type="match status" value="1"/>
</dbReference>
<protein>
    <recommendedName>
        <fullName evidence="10 13">N-acetylmuramic acid 6-phosphate etherase</fullName>
        <shortName evidence="13">MurNAc-6-P etherase</shortName>
        <ecNumber evidence="9 13">4.2.1.126</ecNumber>
    </recommendedName>
    <alternativeName>
        <fullName evidence="12 13">N-acetylmuramic acid 6-phosphate hydrolase</fullName>
    </alternativeName>
    <alternativeName>
        <fullName evidence="11 13">N-acetylmuramic acid 6-phosphate lyase</fullName>
    </alternativeName>
</protein>
<keyword evidence="2 13" id="KW-0456">Lyase</keyword>
<dbReference type="GO" id="GO:0016803">
    <property type="term" value="F:ether hydrolase activity"/>
    <property type="evidence" value="ECO:0007669"/>
    <property type="project" value="TreeGrafter"/>
</dbReference>
<dbReference type="RefSeq" id="WP_140605346.1">
    <property type="nucleotide sequence ID" value="NZ_SAWY01000038.1"/>
</dbReference>
<gene>
    <name evidence="13 15" type="primary">murQ</name>
    <name evidence="15" type="ORF">EPA86_15870</name>
</gene>
<dbReference type="InterPro" id="IPR001347">
    <property type="entry name" value="SIS_dom"/>
</dbReference>
<comment type="pathway">
    <text evidence="6 13">Amino-sugar metabolism; N-acetylmuramate degradation.</text>
</comment>
<dbReference type="OrthoDB" id="9813395at2"/>
<dbReference type="Pfam" id="PF20741">
    <property type="entry name" value="GKRP-like_C"/>
    <property type="match status" value="1"/>
</dbReference>
<evidence type="ECO:0000256" key="3">
    <source>
        <dbReference type="ARBA" id="ARBA00023277"/>
    </source>
</evidence>
<dbReference type="EMBL" id="SAWY01000038">
    <property type="protein sequence ID" value="TPH12888.1"/>
    <property type="molecule type" value="Genomic_DNA"/>
</dbReference>
<dbReference type="FunFam" id="1.10.8.1080:FF:000001">
    <property type="entry name" value="N-acetylmuramic acid 6-phosphate etherase"/>
    <property type="match status" value="1"/>
</dbReference>
<comment type="pathway">
    <text evidence="4 13">Cell wall biogenesis; peptidoglycan recycling.</text>
</comment>
<dbReference type="GO" id="GO:0016835">
    <property type="term" value="F:carbon-oxygen lyase activity"/>
    <property type="evidence" value="ECO:0007669"/>
    <property type="project" value="UniProtKB-UniRule"/>
</dbReference>
<feature type="active site" description="Proton donor" evidence="13">
    <location>
        <position position="95"/>
    </location>
</feature>
<dbReference type="FunFam" id="3.40.50.10490:FF:000014">
    <property type="entry name" value="N-acetylmuramic acid 6-phosphate etherase"/>
    <property type="match status" value="1"/>
</dbReference>
<dbReference type="InterPro" id="IPR040190">
    <property type="entry name" value="MURQ/GCKR"/>
</dbReference>
<dbReference type="UniPathway" id="UPA00544"/>
<feature type="active site" evidence="13">
    <location>
        <position position="126"/>
    </location>
</feature>
<evidence type="ECO:0000313" key="16">
    <source>
        <dbReference type="Proteomes" id="UP000315303"/>
    </source>
</evidence>
<evidence type="ECO:0000256" key="6">
    <source>
        <dbReference type="ARBA" id="ARBA00060532"/>
    </source>
</evidence>
<dbReference type="PROSITE" id="PS51464">
    <property type="entry name" value="SIS"/>
    <property type="match status" value="1"/>
</dbReference>
<evidence type="ECO:0000256" key="4">
    <source>
        <dbReference type="ARBA" id="ARBA00037880"/>
    </source>
</evidence>
<organism evidence="15 16">
    <name type="scientific">Litorilituus lipolyticus</name>
    <dbReference type="NCBI Taxonomy" id="2491017"/>
    <lineage>
        <taxon>Bacteria</taxon>
        <taxon>Pseudomonadati</taxon>
        <taxon>Pseudomonadota</taxon>
        <taxon>Gammaproteobacteria</taxon>
        <taxon>Alteromonadales</taxon>
        <taxon>Colwelliaceae</taxon>
        <taxon>Litorilituus</taxon>
    </lineage>
</organism>
<evidence type="ECO:0000256" key="7">
    <source>
        <dbReference type="ARBA" id="ARBA00060595"/>
    </source>
</evidence>
<proteinExistence type="inferred from homology"/>
<dbReference type="CDD" id="cd05007">
    <property type="entry name" value="SIS_Etherase"/>
    <property type="match status" value="1"/>
</dbReference>
<evidence type="ECO:0000313" key="15">
    <source>
        <dbReference type="EMBL" id="TPH12888.1"/>
    </source>
</evidence>
<dbReference type="EC" id="4.2.1.126" evidence="9 13"/>
<evidence type="ECO:0000256" key="12">
    <source>
        <dbReference type="ARBA" id="ARBA00084049"/>
    </source>
</evidence>
<feature type="domain" description="SIS" evidence="14">
    <location>
        <begin position="67"/>
        <end position="230"/>
    </location>
</feature>
<dbReference type="InterPro" id="IPR005488">
    <property type="entry name" value="Etherase_MurQ"/>
</dbReference>
<accession>A0A502KMK0</accession>
<evidence type="ECO:0000256" key="5">
    <source>
        <dbReference type="ARBA" id="ARBA00051747"/>
    </source>
</evidence>
<comment type="similarity">
    <text evidence="8 13">Belongs to the GCKR-like family. MurNAc-6-P etherase subfamily.</text>
</comment>
<evidence type="ECO:0000256" key="13">
    <source>
        <dbReference type="HAMAP-Rule" id="MF_00068"/>
    </source>
</evidence>
<keyword evidence="16" id="KW-1185">Reference proteome</keyword>
<evidence type="ECO:0000256" key="9">
    <source>
        <dbReference type="ARBA" id="ARBA00067056"/>
    </source>
</evidence>
<dbReference type="InterPro" id="IPR046348">
    <property type="entry name" value="SIS_dom_sf"/>
</dbReference>